<dbReference type="PANTHER" id="PTHR10338:SF108">
    <property type="entry name" value="INTER-ALPHA-TRYPSIN INHIBITOR HEAVY CHAIN H4-LIKE PROTEIN"/>
    <property type="match status" value="1"/>
</dbReference>
<dbReference type="SMART" id="SM00609">
    <property type="entry name" value="VIT"/>
    <property type="match status" value="1"/>
</dbReference>
<dbReference type="InterPro" id="IPR002035">
    <property type="entry name" value="VWF_A"/>
</dbReference>
<dbReference type="InterPro" id="IPR013694">
    <property type="entry name" value="VIT"/>
</dbReference>
<dbReference type="OrthoDB" id="299997at2759"/>
<dbReference type="Proteomes" id="UP000507470">
    <property type="component" value="Unassembled WGS sequence"/>
</dbReference>
<feature type="domain" description="VWFA" evidence="1">
    <location>
        <begin position="237"/>
        <end position="363"/>
    </location>
</feature>
<name>A0A6J8DDE2_MYTCO</name>
<organism evidence="3 4">
    <name type="scientific">Mytilus coruscus</name>
    <name type="common">Sea mussel</name>
    <dbReference type="NCBI Taxonomy" id="42192"/>
    <lineage>
        <taxon>Eukaryota</taxon>
        <taxon>Metazoa</taxon>
        <taxon>Spiralia</taxon>
        <taxon>Lophotrochozoa</taxon>
        <taxon>Mollusca</taxon>
        <taxon>Bivalvia</taxon>
        <taxon>Autobranchia</taxon>
        <taxon>Pteriomorphia</taxon>
        <taxon>Mytilida</taxon>
        <taxon>Mytiloidea</taxon>
        <taxon>Mytilidae</taxon>
        <taxon>Mytilinae</taxon>
        <taxon>Mytilus</taxon>
    </lineage>
</organism>
<dbReference type="PANTHER" id="PTHR10338">
    <property type="entry name" value="INTER-ALPHA-TRYPSIN INHIBITOR HEAVY CHAIN FAMILY MEMBER"/>
    <property type="match status" value="1"/>
</dbReference>
<gene>
    <name evidence="3" type="ORF">MCOR_40241</name>
</gene>
<evidence type="ECO:0000259" key="1">
    <source>
        <dbReference type="PROSITE" id="PS50234"/>
    </source>
</evidence>
<dbReference type="PROSITE" id="PS50234">
    <property type="entry name" value="VWFA"/>
    <property type="match status" value="1"/>
</dbReference>
<dbReference type="Pfam" id="PF13519">
    <property type="entry name" value="VWA_2"/>
    <property type="match status" value="1"/>
</dbReference>
<dbReference type="EMBL" id="CACVKT020007264">
    <property type="protein sequence ID" value="CAC5406693.1"/>
    <property type="molecule type" value="Genomic_DNA"/>
</dbReference>
<dbReference type="Gene3D" id="3.40.50.410">
    <property type="entry name" value="von Willebrand factor, type A domain"/>
    <property type="match status" value="1"/>
</dbReference>
<evidence type="ECO:0000313" key="4">
    <source>
        <dbReference type="Proteomes" id="UP000507470"/>
    </source>
</evidence>
<sequence>MHISSDIYFRFATTVVETKILNVNQEASEIMFDMTLPDSAFITGFTMEIAGKRYAGNVKEKEKAKRQFEEAKSRGESAGHIAASPRTSNKFNILVNVEKNALVVFKLKYQELLRRTLGSYHHVIYVDPGQIVEDFRINIFISESREIIDLTMPPLEGKTTTDVSKLASIKHISPKRIDITYAPSVQDQKAMSQDGISGQFKVKYDVSRDKDAGDILVVNGYFVHMFAPKDFKPLSKDVMFVLDRSGSMSGRKIIQLKEAMKLIMKDMKPEDRFNILFFDDKFDWLSKTDMLQGTKVNFGTAERFIEAITDRGSTNINKAVTDGIKLLTKYLDTQKSTILMFLTDGLPTSGETKPASILQNVKK</sequence>
<protein>
    <submittedName>
        <fullName evidence="3">Inter-alpha-trypsin inhibitor heavy chain H3</fullName>
    </submittedName>
</protein>
<dbReference type="InterPro" id="IPR036465">
    <property type="entry name" value="vWFA_dom_sf"/>
</dbReference>
<dbReference type="AlphaFoldDB" id="A0A6J8DDE2"/>
<evidence type="ECO:0000259" key="2">
    <source>
        <dbReference type="PROSITE" id="PS51468"/>
    </source>
</evidence>
<accession>A0A6J8DDE2</accession>
<dbReference type="SUPFAM" id="SSF53300">
    <property type="entry name" value="vWA-like"/>
    <property type="match status" value="1"/>
</dbReference>
<feature type="domain" description="VIT" evidence="2">
    <location>
        <begin position="1"/>
        <end position="111"/>
    </location>
</feature>
<reference evidence="3 4" key="1">
    <citation type="submission" date="2020-06" db="EMBL/GenBank/DDBJ databases">
        <authorList>
            <person name="Li R."/>
            <person name="Bekaert M."/>
        </authorList>
    </citation>
    <scope>NUCLEOTIDE SEQUENCE [LARGE SCALE GENOMIC DNA]</scope>
    <source>
        <strain evidence="4">wild</strain>
    </source>
</reference>
<keyword evidence="4" id="KW-1185">Reference proteome</keyword>
<dbReference type="InterPro" id="IPR050934">
    <property type="entry name" value="ITIH"/>
</dbReference>
<evidence type="ECO:0000313" key="3">
    <source>
        <dbReference type="EMBL" id="CAC5406693.1"/>
    </source>
</evidence>
<dbReference type="Pfam" id="PF08487">
    <property type="entry name" value="VIT"/>
    <property type="match status" value="1"/>
</dbReference>
<proteinExistence type="predicted"/>
<dbReference type="PROSITE" id="PS51468">
    <property type="entry name" value="VIT"/>
    <property type="match status" value="1"/>
</dbReference>